<dbReference type="InterPro" id="IPR016169">
    <property type="entry name" value="FAD-bd_PCMH_sub2"/>
</dbReference>
<organism evidence="5 6">
    <name type="scientific">Orbilia oligospora</name>
    <name type="common">Nematode-trapping fungus</name>
    <name type="synonym">Arthrobotrys oligospora</name>
    <dbReference type="NCBI Taxonomy" id="2813651"/>
    <lineage>
        <taxon>Eukaryota</taxon>
        <taxon>Fungi</taxon>
        <taxon>Dikarya</taxon>
        <taxon>Ascomycota</taxon>
        <taxon>Pezizomycotina</taxon>
        <taxon>Orbiliomycetes</taxon>
        <taxon>Orbiliales</taxon>
        <taxon>Orbiliaceae</taxon>
        <taxon>Orbilia</taxon>
    </lineage>
</organism>
<gene>
    <name evidence="5" type="ORF">TWF102_002362</name>
</gene>
<name>A0A7C8NHV2_ORBOL</name>
<dbReference type="GO" id="GO:0016491">
    <property type="term" value="F:oxidoreductase activity"/>
    <property type="evidence" value="ECO:0007669"/>
    <property type="project" value="UniProtKB-KW"/>
</dbReference>
<dbReference type="Pfam" id="PF01565">
    <property type="entry name" value="FAD_binding_4"/>
    <property type="match status" value="1"/>
</dbReference>
<dbReference type="PANTHER" id="PTHR13878">
    <property type="entry name" value="GULONOLACTONE OXIDASE"/>
    <property type="match status" value="1"/>
</dbReference>
<dbReference type="InterPro" id="IPR036318">
    <property type="entry name" value="FAD-bd_PCMH-like_sf"/>
</dbReference>
<feature type="domain" description="FAD-binding PCMH-type" evidence="4">
    <location>
        <begin position="121"/>
        <end position="305"/>
    </location>
</feature>
<evidence type="ECO:0000256" key="2">
    <source>
        <dbReference type="ARBA" id="ARBA00023002"/>
    </source>
</evidence>
<keyword evidence="3" id="KW-0732">Signal</keyword>
<dbReference type="Gene3D" id="3.30.465.10">
    <property type="match status" value="2"/>
</dbReference>
<dbReference type="InterPro" id="IPR016166">
    <property type="entry name" value="FAD-bd_PCMH"/>
</dbReference>
<keyword evidence="2" id="KW-0560">Oxidoreductase</keyword>
<evidence type="ECO:0000313" key="5">
    <source>
        <dbReference type="EMBL" id="KAF3105448.1"/>
    </source>
</evidence>
<evidence type="ECO:0000256" key="3">
    <source>
        <dbReference type="SAM" id="SignalP"/>
    </source>
</evidence>
<feature type="chain" id="PRO_5028870865" description="FAD-binding PCMH-type domain-containing protein" evidence="3">
    <location>
        <begin position="25"/>
        <end position="687"/>
    </location>
</feature>
<feature type="signal peptide" evidence="3">
    <location>
        <begin position="1"/>
        <end position="24"/>
    </location>
</feature>
<dbReference type="Proteomes" id="UP000475325">
    <property type="component" value="Unassembled WGS sequence"/>
</dbReference>
<protein>
    <recommendedName>
        <fullName evidence="4">FAD-binding PCMH-type domain-containing protein</fullName>
    </recommendedName>
</protein>
<dbReference type="InterPro" id="IPR050432">
    <property type="entry name" value="FAD-linked_Oxidoreductases_BP"/>
</dbReference>
<dbReference type="EMBL" id="WIQW01000014">
    <property type="protein sequence ID" value="KAF3105448.1"/>
    <property type="molecule type" value="Genomic_DNA"/>
</dbReference>
<accession>A0A7C8NHV2</accession>
<dbReference type="InterPro" id="IPR012951">
    <property type="entry name" value="BBE"/>
</dbReference>
<sequence length="687" mass="75708">MLRKIKQSEYLLAAFGFTLAVCASQQSCKCRPSDPCWPAPNDWNQLNDTVNGHLIRTTPPGIACYPGEFYNKTACEMITSVYQSSDLIAKNPYMIDFPGYAGDPCPPNNDTQSAGTTCNGIGWYPAYVINATNVEAVQAGVSFSRKHNIRLIVKSTGHDFLGRSTGAHALSIFTHGWQEAQFHSDFTPEGCAVSTKGQNAVTISPGMQWQDMYRFADEHNSIIVGGGASTVGCIGGFLQGGGHSPLSSIYGLAVDQVLEMKVVLPSGEYITANDYQNQDIYWALRGGGPSTFGVVTSATVKLFPSQPWYTQTIVFNLTKIDTPREIFHDAITYMHTQIPRLNDGGLMGYYFVVNSTEVAGGSKTPTFAATLYMLNGTAERSGKLLAPVLTQLSIRYGKNITLVAFNQTFPSFYKYFKDNFVDYAVTSGAPILASRLLTRRSLTDNVPLLHDTLKLNFETTGILQGHIVAGRGVAQHKNVSMALNPAWRETYSHIIASTGFENNGTGRVEQMEVARDVLEYAWRQLSPNSGAYLSETFINSKFWQSTYWGENYSRLFAIKAKYDPHNVLYCVNCVGSERLIEVNVRLMCCCCWIIDPGRTVGWQHELQRAETSRSSQGSLLHLASQPPTITNRCNREIPAEIRAKEEGQWAPQALAVLVTTLELSGQGLTFRLRSSLFGSMTSLSCFG</sequence>
<proteinExistence type="inferred from homology"/>
<dbReference type="PANTHER" id="PTHR13878:SF91">
    <property type="entry name" value="FAD BINDING DOMAIN PROTEIN (AFU_ORTHOLOGUE AFUA_6G12070)-RELATED"/>
    <property type="match status" value="1"/>
</dbReference>
<comment type="similarity">
    <text evidence="1">Belongs to the oxygen-dependent FAD-linked oxidoreductase family.</text>
</comment>
<dbReference type="GO" id="GO:0071949">
    <property type="term" value="F:FAD binding"/>
    <property type="evidence" value="ECO:0007669"/>
    <property type="project" value="InterPro"/>
</dbReference>
<evidence type="ECO:0000259" key="4">
    <source>
        <dbReference type="PROSITE" id="PS51387"/>
    </source>
</evidence>
<evidence type="ECO:0000256" key="1">
    <source>
        <dbReference type="ARBA" id="ARBA00005466"/>
    </source>
</evidence>
<dbReference type="AlphaFoldDB" id="A0A7C8NHV2"/>
<dbReference type="InterPro" id="IPR006094">
    <property type="entry name" value="Oxid_FAD_bind_N"/>
</dbReference>
<dbReference type="Pfam" id="PF08031">
    <property type="entry name" value="BBE"/>
    <property type="match status" value="1"/>
</dbReference>
<evidence type="ECO:0000313" key="6">
    <source>
        <dbReference type="Proteomes" id="UP000475325"/>
    </source>
</evidence>
<dbReference type="PROSITE" id="PS51387">
    <property type="entry name" value="FAD_PCMH"/>
    <property type="match status" value="1"/>
</dbReference>
<comment type="caution">
    <text evidence="5">The sequence shown here is derived from an EMBL/GenBank/DDBJ whole genome shotgun (WGS) entry which is preliminary data.</text>
</comment>
<reference evidence="5 6" key="1">
    <citation type="submission" date="2019-06" db="EMBL/GenBank/DDBJ databases">
        <authorList>
            <person name="Palmer J.M."/>
        </authorList>
    </citation>
    <scope>NUCLEOTIDE SEQUENCE [LARGE SCALE GENOMIC DNA]</scope>
    <source>
        <strain evidence="5 6">TWF102</strain>
    </source>
</reference>
<dbReference type="SUPFAM" id="SSF56176">
    <property type="entry name" value="FAD-binding/transporter-associated domain-like"/>
    <property type="match status" value="1"/>
</dbReference>